<dbReference type="Gene3D" id="2.60.40.1180">
    <property type="entry name" value="Golgi alpha-mannosidase II"/>
    <property type="match status" value="1"/>
</dbReference>
<evidence type="ECO:0000313" key="7">
    <source>
        <dbReference type="EMBL" id="ROR27430.1"/>
    </source>
</evidence>
<dbReference type="PANTHER" id="PTHR11069:SF23">
    <property type="entry name" value="LYSOSOMAL ACID GLUCOSYLCERAMIDASE"/>
    <property type="match status" value="1"/>
</dbReference>
<dbReference type="InterPro" id="IPR001139">
    <property type="entry name" value="Glyco_hydro_30"/>
</dbReference>
<dbReference type="GO" id="GO:0006680">
    <property type="term" value="P:glucosylceramide catabolic process"/>
    <property type="evidence" value="ECO:0007669"/>
    <property type="project" value="TreeGrafter"/>
</dbReference>
<evidence type="ECO:0000256" key="2">
    <source>
        <dbReference type="ARBA" id="ARBA00022729"/>
    </source>
</evidence>
<evidence type="ECO:0000259" key="6">
    <source>
        <dbReference type="Pfam" id="PF17189"/>
    </source>
</evidence>
<evidence type="ECO:0000256" key="1">
    <source>
        <dbReference type="ARBA" id="ARBA00005382"/>
    </source>
</evidence>
<organism evidence="7 8">
    <name type="scientific">Mobilisporobacter senegalensis</name>
    <dbReference type="NCBI Taxonomy" id="1329262"/>
    <lineage>
        <taxon>Bacteria</taxon>
        <taxon>Bacillati</taxon>
        <taxon>Bacillota</taxon>
        <taxon>Clostridia</taxon>
        <taxon>Lachnospirales</taxon>
        <taxon>Lachnospiraceae</taxon>
        <taxon>Mobilisporobacter</taxon>
    </lineage>
</organism>
<gene>
    <name evidence="7" type="ORF">EDD66_106127</name>
</gene>
<dbReference type="AlphaFoldDB" id="A0A3N1XL41"/>
<dbReference type="InterPro" id="IPR017853">
    <property type="entry name" value="GH"/>
</dbReference>
<protein>
    <submittedName>
        <fullName evidence="7">Glucosylceramidase</fullName>
    </submittedName>
</protein>
<dbReference type="GO" id="GO:0016020">
    <property type="term" value="C:membrane"/>
    <property type="evidence" value="ECO:0007669"/>
    <property type="project" value="GOC"/>
</dbReference>
<dbReference type="PRINTS" id="PR00843">
    <property type="entry name" value="GLHYDRLASE30"/>
</dbReference>
<dbReference type="Pfam" id="PF02055">
    <property type="entry name" value="Glyco_hydro_30"/>
    <property type="match status" value="1"/>
</dbReference>
<dbReference type="InterPro" id="IPR033452">
    <property type="entry name" value="GH30_C"/>
</dbReference>
<dbReference type="PANTHER" id="PTHR11069">
    <property type="entry name" value="GLUCOSYLCERAMIDASE"/>
    <property type="match status" value="1"/>
</dbReference>
<dbReference type="RefSeq" id="WP_123609676.1">
    <property type="nucleotide sequence ID" value="NZ_RJVG01000006.1"/>
</dbReference>
<comment type="similarity">
    <text evidence="1 4">Belongs to the glycosyl hydrolase 30 family.</text>
</comment>
<keyword evidence="8" id="KW-1185">Reference proteome</keyword>
<sequence>MKPKNIKLITTKYESSELKKEESITDFTMDNGIEMQAVNIYPQVEYQTFHGFGGAITEAAGYTYSKMNEEVKLDILESYFGKSGNNYNMARCHIDSCDFSLGCYEAMSDPEDTGMESFSLERDEEYIIPLLKEAEKKHGEPLSIMLSPWSPPSFMKTNNNKKGGGKLKEEYREFWAEYICRYIKEYQKRGFQIDRITIQNEPNATQTWDSCVYSEEEEKVFLRDFLYPSLVKNGLEDIKINIWDHNKERMFERAQAIIDEETDKMVSGIAFHWYSGDHFEAIGLVKEIYPGKELIFTEGCVEYSRFGGASQLENAQMYAHDIIGNINGGMTAFIDWNILLDEKGGPNHVGNYCDAPIMCNTITGEIQKNLSYTYIGHFSKYIKPGAKRIAFTKYTGNIEITAMKNEDGSIILVFLNCSNKDVNVALRLNGQVADLVIPGGITTGIIDFS</sequence>
<comment type="caution">
    <text evidence="7">The sequence shown here is derived from an EMBL/GenBank/DDBJ whole genome shotgun (WGS) entry which is preliminary data.</text>
</comment>
<evidence type="ECO:0000259" key="5">
    <source>
        <dbReference type="Pfam" id="PF02055"/>
    </source>
</evidence>
<dbReference type="Proteomes" id="UP000273083">
    <property type="component" value="Unassembled WGS sequence"/>
</dbReference>
<dbReference type="EMBL" id="RJVG01000006">
    <property type="protein sequence ID" value="ROR27430.1"/>
    <property type="molecule type" value="Genomic_DNA"/>
</dbReference>
<dbReference type="OrthoDB" id="9806701at2"/>
<keyword evidence="2" id="KW-0732">Signal</keyword>
<feature type="domain" description="Glycosyl hydrolase family 30 TIM-barrel" evidence="5">
    <location>
        <begin position="50"/>
        <end position="382"/>
    </location>
</feature>
<evidence type="ECO:0000256" key="4">
    <source>
        <dbReference type="RuleBase" id="RU361188"/>
    </source>
</evidence>
<proteinExistence type="inferred from homology"/>
<keyword evidence="4" id="KW-0326">Glycosidase</keyword>
<dbReference type="Pfam" id="PF17189">
    <property type="entry name" value="Glyco_hydro_30C"/>
    <property type="match status" value="1"/>
</dbReference>
<dbReference type="Gene3D" id="3.20.20.80">
    <property type="entry name" value="Glycosidases"/>
    <property type="match status" value="1"/>
</dbReference>
<dbReference type="InterPro" id="IPR033453">
    <property type="entry name" value="Glyco_hydro_30_TIM-barrel"/>
</dbReference>
<reference evidence="7 8" key="1">
    <citation type="submission" date="2018-11" db="EMBL/GenBank/DDBJ databases">
        <title>Genomic Encyclopedia of Type Strains, Phase IV (KMG-IV): sequencing the most valuable type-strain genomes for metagenomic binning, comparative biology and taxonomic classification.</title>
        <authorList>
            <person name="Goeker M."/>
        </authorList>
    </citation>
    <scope>NUCLEOTIDE SEQUENCE [LARGE SCALE GENOMIC DNA]</scope>
    <source>
        <strain evidence="7 8">DSM 26537</strain>
    </source>
</reference>
<evidence type="ECO:0000256" key="3">
    <source>
        <dbReference type="ARBA" id="ARBA00022801"/>
    </source>
</evidence>
<accession>A0A3N1XL41</accession>
<name>A0A3N1XL41_9FIRM</name>
<dbReference type="InterPro" id="IPR013780">
    <property type="entry name" value="Glyco_hydro_b"/>
</dbReference>
<keyword evidence="3 4" id="KW-0378">Hydrolase</keyword>
<dbReference type="SUPFAM" id="SSF51445">
    <property type="entry name" value="(Trans)glycosidases"/>
    <property type="match status" value="1"/>
</dbReference>
<feature type="domain" description="Glycosyl hydrolase family 30 beta sandwich" evidence="6">
    <location>
        <begin position="385"/>
        <end position="439"/>
    </location>
</feature>
<dbReference type="GO" id="GO:0004348">
    <property type="term" value="F:glucosylceramidase activity"/>
    <property type="evidence" value="ECO:0007669"/>
    <property type="project" value="InterPro"/>
</dbReference>
<evidence type="ECO:0000313" key="8">
    <source>
        <dbReference type="Proteomes" id="UP000273083"/>
    </source>
</evidence>